<keyword evidence="3" id="KW-0963">Cytoplasm</keyword>
<dbReference type="Proteomes" id="UP000887458">
    <property type="component" value="Unassembled WGS sequence"/>
</dbReference>
<reference evidence="8 9" key="1">
    <citation type="journal article" date="2018" name="J. Allergy Clin. Immunol.">
        <title>High-quality assembly of Dermatophagoides pteronyssinus genome and transcriptome reveals a wide range of novel allergens.</title>
        <authorList>
            <person name="Liu X.Y."/>
            <person name="Yang K.Y."/>
            <person name="Wang M.Q."/>
            <person name="Kwok J.S."/>
            <person name="Zeng X."/>
            <person name="Yang Z."/>
            <person name="Xiao X.J."/>
            <person name="Lau C.P."/>
            <person name="Li Y."/>
            <person name="Huang Z.M."/>
            <person name="Ba J.G."/>
            <person name="Yim A.K."/>
            <person name="Ouyang C.Y."/>
            <person name="Ngai S.M."/>
            <person name="Chan T.F."/>
            <person name="Leung E.L."/>
            <person name="Liu L."/>
            <person name="Liu Z.G."/>
            <person name="Tsui S.K."/>
        </authorList>
    </citation>
    <scope>NUCLEOTIDE SEQUENCE [LARGE SCALE GENOMIC DNA]</scope>
    <source>
        <strain evidence="8">Derp</strain>
    </source>
</reference>
<dbReference type="PROSITE" id="PS51021">
    <property type="entry name" value="BAR"/>
    <property type="match status" value="1"/>
</dbReference>
<evidence type="ECO:0000256" key="5">
    <source>
        <dbReference type="SAM" id="MobiDB-lite"/>
    </source>
</evidence>
<dbReference type="InterPro" id="IPR001452">
    <property type="entry name" value="SH3_domain"/>
</dbReference>
<evidence type="ECO:0000259" key="6">
    <source>
        <dbReference type="PROSITE" id="PS50002"/>
    </source>
</evidence>
<reference evidence="8 9" key="2">
    <citation type="journal article" date="2022" name="Mol. Biol. Evol.">
        <title>Comparative Genomics Reveals Insights into the Divergent Evolution of Astigmatic Mites and Household Pest Adaptations.</title>
        <authorList>
            <person name="Xiong Q."/>
            <person name="Wan A.T."/>
            <person name="Liu X."/>
            <person name="Fung C.S."/>
            <person name="Xiao X."/>
            <person name="Malainual N."/>
            <person name="Hou J."/>
            <person name="Wang L."/>
            <person name="Wang M."/>
            <person name="Yang K.Y."/>
            <person name="Cui Y."/>
            <person name="Leung E.L."/>
            <person name="Nong W."/>
            <person name="Shin S.K."/>
            <person name="Au S.W."/>
            <person name="Jeong K.Y."/>
            <person name="Chew F.T."/>
            <person name="Hui J.H."/>
            <person name="Leung T.F."/>
            <person name="Tungtrongchitr A."/>
            <person name="Zhong N."/>
            <person name="Liu Z."/>
            <person name="Tsui S.K."/>
        </authorList>
    </citation>
    <scope>NUCLEOTIDE SEQUENCE [LARGE SCALE GENOMIC DNA]</scope>
    <source>
        <strain evidence="8">Derp</strain>
    </source>
</reference>
<evidence type="ECO:0000313" key="8">
    <source>
        <dbReference type="EMBL" id="KAH9412554.1"/>
    </source>
</evidence>
<feature type="region of interest" description="Disordered" evidence="5">
    <location>
        <begin position="256"/>
        <end position="367"/>
    </location>
</feature>
<keyword evidence="9" id="KW-1185">Reference proteome</keyword>
<dbReference type="InterPro" id="IPR027267">
    <property type="entry name" value="AH/BAR_dom_sf"/>
</dbReference>
<dbReference type="PANTHER" id="PTHR46514:SF3">
    <property type="entry name" value="AMPHIPHYSIN"/>
    <property type="match status" value="1"/>
</dbReference>
<name>A0ABQ8IQJ5_DERPT</name>
<evidence type="ECO:0000256" key="1">
    <source>
        <dbReference type="ARBA" id="ARBA00004496"/>
    </source>
</evidence>
<dbReference type="CDD" id="cd11790">
    <property type="entry name" value="SH3_Amphiphysin"/>
    <property type="match status" value="1"/>
</dbReference>
<proteinExistence type="predicted"/>
<dbReference type="PRINTS" id="PR01251">
    <property type="entry name" value="AMPHIPHYSIN"/>
</dbReference>
<feature type="compositionally biased region" description="Polar residues" evidence="5">
    <location>
        <begin position="330"/>
        <end position="340"/>
    </location>
</feature>
<dbReference type="Gene3D" id="1.20.1270.60">
    <property type="entry name" value="Arfaptin homology (AH) domain/BAR domain"/>
    <property type="match status" value="1"/>
</dbReference>
<keyword evidence="2 4" id="KW-0728">SH3 domain</keyword>
<dbReference type="PANTHER" id="PTHR46514">
    <property type="entry name" value="AMPHIPHYSIN"/>
    <property type="match status" value="1"/>
</dbReference>
<organism evidence="8 9">
    <name type="scientific">Dermatophagoides pteronyssinus</name>
    <name type="common">European house dust mite</name>
    <dbReference type="NCBI Taxonomy" id="6956"/>
    <lineage>
        <taxon>Eukaryota</taxon>
        <taxon>Metazoa</taxon>
        <taxon>Ecdysozoa</taxon>
        <taxon>Arthropoda</taxon>
        <taxon>Chelicerata</taxon>
        <taxon>Arachnida</taxon>
        <taxon>Acari</taxon>
        <taxon>Acariformes</taxon>
        <taxon>Sarcoptiformes</taxon>
        <taxon>Astigmata</taxon>
        <taxon>Psoroptidia</taxon>
        <taxon>Analgoidea</taxon>
        <taxon>Pyroglyphidae</taxon>
        <taxon>Dermatophagoidinae</taxon>
        <taxon>Dermatophagoides</taxon>
    </lineage>
</organism>
<dbReference type="InterPro" id="IPR036028">
    <property type="entry name" value="SH3-like_dom_sf"/>
</dbReference>
<feature type="domain" description="SH3" evidence="6">
    <location>
        <begin position="389"/>
        <end position="453"/>
    </location>
</feature>
<feature type="compositionally biased region" description="Low complexity" evidence="5">
    <location>
        <begin position="258"/>
        <end position="268"/>
    </location>
</feature>
<dbReference type="PROSITE" id="PS50002">
    <property type="entry name" value="SH3"/>
    <property type="match status" value="1"/>
</dbReference>
<dbReference type="Pfam" id="PF03114">
    <property type="entry name" value="BAR"/>
    <property type="match status" value="1"/>
</dbReference>
<gene>
    <name evidence="8" type="primary">BIN1</name>
    <name evidence="8" type="ORF">DERP_006516</name>
</gene>
<dbReference type="SUPFAM" id="SSF103657">
    <property type="entry name" value="BAR/IMD domain-like"/>
    <property type="match status" value="1"/>
</dbReference>
<dbReference type="PRINTS" id="PR00452">
    <property type="entry name" value="SH3DOMAIN"/>
</dbReference>
<evidence type="ECO:0000256" key="2">
    <source>
        <dbReference type="ARBA" id="ARBA00022443"/>
    </source>
</evidence>
<dbReference type="SMART" id="SM00721">
    <property type="entry name" value="BAR"/>
    <property type="match status" value="1"/>
</dbReference>
<dbReference type="SUPFAM" id="SSF50044">
    <property type="entry name" value="SH3-domain"/>
    <property type="match status" value="1"/>
</dbReference>
<protein>
    <submittedName>
        <fullName evidence="8">Histone deacetylase complex subunit SAP18</fullName>
    </submittedName>
</protein>
<dbReference type="SMART" id="SM00326">
    <property type="entry name" value="SH3"/>
    <property type="match status" value="1"/>
</dbReference>
<sequence>MVHNMADSKTSGFSKVVAKHSLRAKERFLQNFGKKDRTTDELFEIYQTNFNKQQTNATRLLKEMKNYATCAREMQSASKSLLDCMADIYENDWPGQESIPDRIKSIEMLWGDLCHKLNDQCTIPLSTYLSQFSEIRNKIDKRGRKLLDYDAARHNHETIQAASKKRDDMKLTKSREQMDESRRLYEVLNKELHEELPALYDSRIPFYINMFQTLFNSETQFHQEYSKVDHKLAEMIEQLAIEAAKGTFQSDAGHYLSQIQQQQQQQQQHSPTKVDKKSSSIDVDHQLNDDKQQLQQQMNSESESMDNMNMNKSMESDQESPIAPPHLLKTSLTKSSANKETNGDGDGQQHNGETNQSNGNCNDNDGMNHKKEELYEIPIGATTVDLPPGVLYKVKATYKYAAEDNDELTFESGEILHVIQYEDPEEQEEGWLMGIRELTGEKGLFPANFTRPI</sequence>
<accession>A0ABQ8IQJ5</accession>
<dbReference type="Pfam" id="PF14604">
    <property type="entry name" value="SH3_9"/>
    <property type="match status" value="1"/>
</dbReference>
<evidence type="ECO:0000259" key="7">
    <source>
        <dbReference type="PROSITE" id="PS51021"/>
    </source>
</evidence>
<dbReference type="EMBL" id="NJHN03000129">
    <property type="protein sequence ID" value="KAH9412554.1"/>
    <property type="molecule type" value="Genomic_DNA"/>
</dbReference>
<evidence type="ECO:0000313" key="9">
    <source>
        <dbReference type="Proteomes" id="UP000887458"/>
    </source>
</evidence>
<feature type="compositionally biased region" description="Polar residues" evidence="5">
    <location>
        <begin position="348"/>
        <end position="365"/>
    </location>
</feature>
<dbReference type="InterPro" id="IPR004148">
    <property type="entry name" value="BAR_dom"/>
</dbReference>
<dbReference type="InterPro" id="IPR003005">
    <property type="entry name" value="Amphiphysin"/>
</dbReference>
<evidence type="ECO:0000256" key="4">
    <source>
        <dbReference type="PROSITE-ProRule" id="PRU00192"/>
    </source>
</evidence>
<evidence type="ECO:0000256" key="3">
    <source>
        <dbReference type="ARBA" id="ARBA00022490"/>
    </source>
</evidence>
<feature type="domain" description="BAR" evidence="7">
    <location>
        <begin position="28"/>
        <end position="245"/>
    </location>
</feature>
<dbReference type="Gene3D" id="2.30.30.40">
    <property type="entry name" value="SH3 Domains"/>
    <property type="match status" value="1"/>
</dbReference>
<comment type="subcellular location">
    <subcellularLocation>
        <location evidence="1">Cytoplasm</location>
    </subcellularLocation>
</comment>
<feature type="compositionally biased region" description="Polar residues" evidence="5">
    <location>
        <begin position="298"/>
        <end position="313"/>
    </location>
</feature>
<feature type="compositionally biased region" description="Basic and acidic residues" evidence="5">
    <location>
        <begin position="272"/>
        <end position="292"/>
    </location>
</feature>
<comment type="caution">
    <text evidence="8">The sequence shown here is derived from an EMBL/GenBank/DDBJ whole genome shotgun (WGS) entry which is preliminary data.</text>
</comment>